<evidence type="ECO:0008006" key="5">
    <source>
        <dbReference type="Google" id="ProtNLM"/>
    </source>
</evidence>
<dbReference type="OrthoDB" id="65569at2759"/>
<protein>
    <recommendedName>
        <fullName evidence="5">4-hydroxy-7-methoxy-3-oxo-3,4-dihydro-2H-1,4-benzoxazin-2-yl glucosidebeta-D-glucosidase</fullName>
    </recommendedName>
</protein>
<accession>A0A8J5SRY9</accession>
<dbReference type="InterPro" id="IPR001360">
    <property type="entry name" value="Glyco_hydro_1"/>
</dbReference>
<dbReference type="Proteomes" id="UP000729402">
    <property type="component" value="Unassembled WGS sequence"/>
</dbReference>
<evidence type="ECO:0000313" key="3">
    <source>
        <dbReference type="EMBL" id="KAG8067883.1"/>
    </source>
</evidence>
<dbReference type="Pfam" id="PF00232">
    <property type="entry name" value="Glyco_hydro_1"/>
    <property type="match status" value="1"/>
</dbReference>
<dbReference type="EMBL" id="JAAALK010000284">
    <property type="protein sequence ID" value="KAG8067883.1"/>
    <property type="molecule type" value="Genomic_DNA"/>
</dbReference>
<dbReference type="GO" id="GO:0005975">
    <property type="term" value="P:carbohydrate metabolic process"/>
    <property type="evidence" value="ECO:0007669"/>
    <property type="project" value="InterPro"/>
</dbReference>
<organism evidence="3 4">
    <name type="scientific">Zizania palustris</name>
    <name type="common">Northern wild rice</name>
    <dbReference type="NCBI Taxonomy" id="103762"/>
    <lineage>
        <taxon>Eukaryota</taxon>
        <taxon>Viridiplantae</taxon>
        <taxon>Streptophyta</taxon>
        <taxon>Embryophyta</taxon>
        <taxon>Tracheophyta</taxon>
        <taxon>Spermatophyta</taxon>
        <taxon>Magnoliopsida</taxon>
        <taxon>Liliopsida</taxon>
        <taxon>Poales</taxon>
        <taxon>Poaceae</taxon>
        <taxon>BOP clade</taxon>
        <taxon>Oryzoideae</taxon>
        <taxon>Oryzeae</taxon>
        <taxon>Zizaniinae</taxon>
        <taxon>Zizania</taxon>
    </lineage>
</organism>
<comment type="caution">
    <text evidence="3">The sequence shown here is derived from an EMBL/GenBank/DDBJ whole genome shotgun (WGS) entry which is preliminary data.</text>
</comment>
<reference evidence="3" key="1">
    <citation type="journal article" date="2021" name="bioRxiv">
        <title>Whole Genome Assembly and Annotation of Northern Wild Rice, Zizania palustris L., Supports a Whole Genome Duplication in the Zizania Genus.</title>
        <authorList>
            <person name="Haas M."/>
            <person name="Kono T."/>
            <person name="Macchietto M."/>
            <person name="Millas R."/>
            <person name="McGilp L."/>
            <person name="Shao M."/>
            <person name="Duquette J."/>
            <person name="Hirsch C.N."/>
            <person name="Kimball J."/>
        </authorList>
    </citation>
    <scope>NUCLEOTIDE SEQUENCE</scope>
    <source>
        <tissue evidence="3">Fresh leaf tissue</tissue>
    </source>
</reference>
<sequence length="229" mass="26021">MEDVKLMREMGLEAYRFTISWSRLIPSGRGAVNPKGLQFYNSMIDELVKAGIQIHVALYHLDLPQSLQDEYDGWISPRIVDDFTAYADVCFREFGDRVAQWTTVLEPNALAQHGYDQGDLPPNRCSHPFGSNCTAGGNSTVEPYLFVHHSLLAHASAVRLYRDKYQAAHKGIIGVNMYSIWYYPFTDSAQDIAATERAKAFMYGWDLHYCRESLPSQLFFVYIGTSLSK</sequence>
<name>A0A8J5SRY9_ZIZPA</name>
<evidence type="ECO:0000313" key="4">
    <source>
        <dbReference type="Proteomes" id="UP000729402"/>
    </source>
</evidence>
<dbReference type="GO" id="GO:0008422">
    <property type="term" value="F:beta-glucosidase activity"/>
    <property type="evidence" value="ECO:0007669"/>
    <property type="project" value="TreeGrafter"/>
</dbReference>
<evidence type="ECO:0000256" key="1">
    <source>
        <dbReference type="ARBA" id="ARBA00023180"/>
    </source>
</evidence>
<proteinExistence type="inferred from homology"/>
<keyword evidence="1" id="KW-0325">Glycoprotein</keyword>
<dbReference type="PANTHER" id="PTHR10353">
    <property type="entry name" value="GLYCOSYL HYDROLASE"/>
    <property type="match status" value="1"/>
</dbReference>
<dbReference type="PANTHER" id="PTHR10353:SF204">
    <property type="entry name" value="BETA-GLUCOSIDASE 20"/>
    <property type="match status" value="1"/>
</dbReference>
<gene>
    <name evidence="3" type="ORF">GUJ93_ZPchr0005g15047</name>
</gene>
<dbReference type="AlphaFoldDB" id="A0A8J5SRY9"/>
<reference evidence="3" key="2">
    <citation type="submission" date="2021-02" db="EMBL/GenBank/DDBJ databases">
        <authorList>
            <person name="Kimball J.A."/>
            <person name="Haas M.W."/>
            <person name="Macchietto M."/>
            <person name="Kono T."/>
            <person name="Duquette J."/>
            <person name="Shao M."/>
        </authorList>
    </citation>
    <scope>NUCLEOTIDE SEQUENCE</scope>
    <source>
        <tissue evidence="3">Fresh leaf tissue</tissue>
    </source>
</reference>
<keyword evidence="4" id="KW-1185">Reference proteome</keyword>
<comment type="similarity">
    <text evidence="2">Belongs to the glycosyl hydrolase 1 family.</text>
</comment>
<evidence type="ECO:0000256" key="2">
    <source>
        <dbReference type="RuleBase" id="RU003690"/>
    </source>
</evidence>